<evidence type="ECO:0000313" key="3">
    <source>
        <dbReference type="Proteomes" id="UP000239899"/>
    </source>
</evidence>
<keyword evidence="3" id="KW-1185">Reference proteome</keyword>
<evidence type="ECO:0000313" key="2">
    <source>
        <dbReference type="EMBL" id="PRW60612.1"/>
    </source>
</evidence>
<proteinExistence type="predicted"/>
<name>A0A2P6U2T2_CHLSO</name>
<dbReference type="Proteomes" id="UP000239899">
    <property type="component" value="Unassembled WGS sequence"/>
</dbReference>
<sequence>MADARSTQRGMFLHSGSLMAQRDGPPRYEVQLPSQPAPAAQPDPTAYASLLPSVPAAELRATVVPVSTKLEVGEKPAPLLLIHDRRRGDPWQQNQQATMLTISLANGFGMEVFGPALVLFAEPGRDLSGSYYDTLDDLIQNEVLGKFEDGEQPTEQDWRFWGEAFQLMLEDRAGETHD</sequence>
<dbReference type="AlphaFoldDB" id="A0A2P6U2T2"/>
<comment type="caution">
    <text evidence="2">The sequence shown here is derived from an EMBL/GenBank/DDBJ whole genome shotgun (WGS) entry which is preliminary data.</text>
</comment>
<gene>
    <name evidence="2" type="ORF">C2E21_0768</name>
</gene>
<reference evidence="2 3" key="1">
    <citation type="journal article" date="2018" name="Plant J.">
        <title>Genome sequences of Chlorella sorokiniana UTEX 1602 and Micractinium conductrix SAG 241.80: implications to maltose excretion by a green alga.</title>
        <authorList>
            <person name="Arriola M.B."/>
            <person name="Velmurugan N."/>
            <person name="Zhang Y."/>
            <person name="Plunkett M.H."/>
            <person name="Hondzo H."/>
            <person name="Barney B.M."/>
        </authorList>
    </citation>
    <scope>NUCLEOTIDE SEQUENCE [LARGE SCALE GENOMIC DNA]</scope>
    <source>
        <strain evidence="3">UTEX 1602</strain>
    </source>
</reference>
<evidence type="ECO:0000256" key="1">
    <source>
        <dbReference type="SAM" id="MobiDB-lite"/>
    </source>
</evidence>
<feature type="region of interest" description="Disordered" evidence="1">
    <location>
        <begin position="1"/>
        <end position="43"/>
    </location>
</feature>
<dbReference type="EMBL" id="LHPG02000002">
    <property type="protein sequence ID" value="PRW60612.1"/>
    <property type="molecule type" value="Genomic_DNA"/>
</dbReference>
<dbReference type="OrthoDB" id="10378123at2759"/>
<protein>
    <submittedName>
        <fullName evidence="2">Uncharacterized protein</fullName>
    </submittedName>
</protein>
<organism evidence="2 3">
    <name type="scientific">Chlorella sorokiniana</name>
    <name type="common">Freshwater green alga</name>
    <dbReference type="NCBI Taxonomy" id="3076"/>
    <lineage>
        <taxon>Eukaryota</taxon>
        <taxon>Viridiplantae</taxon>
        <taxon>Chlorophyta</taxon>
        <taxon>core chlorophytes</taxon>
        <taxon>Trebouxiophyceae</taxon>
        <taxon>Chlorellales</taxon>
        <taxon>Chlorellaceae</taxon>
        <taxon>Chlorella clade</taxon>
        <taxon>Chlorella</taxon>
    </lineage>
</organism>
<accession>A0A2P6U2T2</accession>